<sequence>MWVSVGGNKPGENRTEQNTAEQSKAKQSRAEQSKADQSGARQHQRQYQEGEEGWVILVVEVVTSSGTGRVRPANENLRRVQSQPRTSTTRIVRNNFRIVTNCVPGGGSQHFQRCAQPKS</sequence>
<evidence type="ECO:0000313" key="2">
    <source>
        <dbReference type="EMBL" id="KAF7431371.1"/>
    </source>
</evidence>
<comment type="caution">
    <text evidence="2">The sequence shown here is derived from an EMBL/GenBank/DDBJ whole genome shotgun (WGS) entry which is preliminary data.</text>
</comment>
<proteinExistence type="predicted"/>
<keyword evidence="3" id="KW-1185">Reference proteome</keyword>
<reference evidence="2" key="1">
    <citation type="journal article" date="2020" name="G3 (Bethesda)">
        <title>High-Quality Assemblies for Three Invasive Social Wasps from the &lt;i&gt;Vespula&lt;/i&gt; Genus.</title>
        <authorList>
            <person name="Harrop T.W.R."/>
            <person name="Guhlin J."/>
            <person name="McLaughlin G.M."/>
            <person name="Permina E."/>
            <person name="Stockwell P."/>
            <person name="Gilligan J."/>
            <person name="Le Lec M.F."/>
            <person name="Gruber M.A.M."/>
            <person name="Quinn O."/>
            <person name="Lovegrove M."/>
            <person name="Duncan E.J."/>
            <person name="Remnant E.J."/>
            <person name="Van Eeckhoven J."/>
            <person name="Graham B."/>
            <person name="Knapp R.A."/>
            <person name="Langford K.W."/>
            <person name="Kronenberg Z."/>
            <person name="Press M.O."/>
            <person name="Eacker S.M."/>
            <person name="Wilson-Rankin E.E."/>
            <person name="Purcell J."/>
            <person name="Lester P.J."/>
            <person name="Dearden P.K."/>
        </authorList>
    </citation>
    <scope>NUCLEOTIDE SEQUENCE</scope>
    <source>
        <strain evidence="2">Volc-1</strain>
    </source>
</reference>
<evidence type="ECO:0000313" key="3">
    <source>
        <dbReference type="Proteomes" id="UP000600918"/>
    </source>
</evidence>
<feature type="region of interest" description="Disordered" evidence="1">
    <location>
        <begin position="1"/>
        <end position="48"/>
    </location>
</feature>
<feature type="compositionally biased region" description="Polar residues" evidence="1">
    <location>
        <begin position="35"/>
        <end position="47"/>
    </location>
</feature>
<dbReference type="AlphaFoldDB" id="A0A834UCR8"/>
<dbReference type="EMBL" id="JACSDY010000003">
    <property type="protein sequence ID" value="KAF7431371.1"/>
    <property type="molecule type" value="Genomic_DNA"/>
</dbReference>
<name>A0A834UCR8_VESPE</name>
<gene>
    <name evidence="2" type="ORF">H0235_004295</name>
</gene>
<evidence type="ECO:0000256" key="1">
    <source>
        <dbReference type="SAM" id="MobiDB-lite"/>
    </source>
</evidence>
<organism evidence="2 3">
    <name type="scientific">Vespula pensylvanica</name>
    <name type="common">Western yellow jacket</name>
    <name type="synonym">Wasp</name>
    <dbReference type="NCBI Taxonomy" id="30213"/>
    <lineage>
        <taxon>Eukaryota</taxon>
        <taxon>Metazoa</taxon>
        <taxon>Ecdysozoa</taxon>
        <taxon>Arthropoda</taxon>
        <taxon>Hexapoda</taxon>
        <taxon>Insecta</taxon>
        <taxon>Pterygota</taxon>
        <taxon>Neoptera</taxon>
        <taxon>Endopterygota</taxon>
        <taxon>Hymenoptera</taxon>
        <taxon>Apocrita</taxon>
        <taxon>Aculeata</taxon>
        <taxon>Vespoidea</taxon>
        <taxon>Vespidae</taxon>
        <taxon>Vespinae</taxon>
        <taxon>Vespula</taxon>
    </lineage>
</organism>
<dbReference type="Proteomes" id="UP000600918">
    <property type="component" value="Unassembled WGS sequence"/>
</dbReference>
<accession>A0A834UCR8</accession>
<protein>
    <submittedName>
        <fullName evidence="2">Uncharacterized protein</fullName>
    </submittedName>
</protein>